<dbReference type="PANTHER" id="PTHR46126">
    <property type="entry name" value="DYNACTIN SUBUNIT 5"/>
    <property type="match status" value="1"/>
</dbReference>
<dbReference type="GO" id="GO:0005869">
    <property type="term" value="C:dynactin complex"/>
    <property type="evidence" value="ECO:0007669"/>
    <property type="project" value="TreeGrafter"/>
</dbReference>
<dbReference type="HOGENOM" id="CLU_2066947_0_0_1"/>
<evidence type="ECO:0000256" key="2">
    <source>
        <dbReference type="ARBA" id="ARBA00022490"/>
    </source>
</evidence>
<evidence type="ECO:0000256" key="1">
    <source>
        <dbReference type="ARBA" id="ARBA00004245"/>
    </source>
</evidence>
<dbReference type="InterPro" id="IPR047125">
    <property type="entry name" value="DCTN5"/>
</dbReference>
<evidence type="ECO:0000313" key="7">
    <source>
        <dbReference type="Proteomes" id="UP000030653"/>
    </source>
</evidence>
<sequence length="119" mass="12786">PGDLTLGGNCLIMPGARIIVRPSRRNPKARSLLALGKYVVVGSDTVIEPTRFRYHGADIYLPGTIGDYAIIGMGARVRPYYIGNFVSIGRDCVIEDRVVIQDGAYIANEVVVPAGTVVP</sequence>
<feature type="non-terminal residue" evidence="6">
    <location>
        <position position="119"/>
    </location>
</feature>
<proteinExistence type="inferred from homology"/>
<keyword evidence="2" id="KW-0963">Cytoplasm</keyword>
<name>M5G6G1_DACPD</name>
<reference evidence="6 7" key="1">
    <citation type="journal article" date="2012" name="Science">
        <title>The Paleozoic origin of enzymatic lignin decomposition reconstructed from 31 fungal genomes.</title>
        <authorList>
            <person name="Floudas D."/>
            <person name="Binder M."/>
            <person name="Riley R."/>
            <person name="Barry K."/>
            <person name="Blanchette R.A."/>
            <person name="Henrissat B."/>
            <person name="Martinez A.T."/>
            <person name="Otillar R."/>
            <person name="Spatafora J.W."/>
            <person name="Yadav J.S."/>
            <person name="Aerts A."/>
            <person name="Benoit I."/>
            <person name="Boyd A."/>
            <person name="Carlson A."/>
            <person name="Copeland A."/>
            <person name="Coutinho P.M."/>
            <person name="de Vries R.P."/>
            <person name="Ferreira P."/>
            <person name="Findley K."/>
            <person name="Foster B."/>
            <person name="Gaskell J."/>
            <person name="Glotzer D."/>
            <person name="Gorecki P."/>
            <person name="Heitman J."/>
            <person name="Hesse C."/>
            <person name="Hori C."/>
            <person name="Igarashi K."/>
            <person name="Jurgens J.A."/>
            <person name="Kallen N."/>
            <person name="Kersten P."/>
            <person name="Kohler A."/>
            <person name="Kuees U."/>
            <person name="Kumar T.K.A."/>
            <person name="Kuo A."/>
            <person name="LaButti K."/>
            <person name="Larrondo L.F."/>
            <person name="Lindquist E."/>
            <person name="Ling A."/>
            <person name="Lombard V."/>
            <person name="Lucas S."/>
            <person name="Lundell T."/>
            <person name="Martin R."/>
            <person name="McLaughlin D.J."/>
            <person name="Morgenstern I."/>
            <person name="Morin E."/>
            <person name="Murat C."/>
            <person name="Nagy L.G."/>
            <person name="Nolan M."/>
            <person name="Ohm R.A."/>
            <person name="Patyshakuliyeva A."/>
            <person name="Rokas A."/>
            <person name="Ruiz-Duenas F.J."/>
            <person name="Sabat G."/>
            <person name="Salamov A."/>
            <person name="Samejima M."/>
            <person name="Schmutz J."/>
            <person name="Slot J.C."/>
            <person name="St John F."/>
            <person name="Stenlid J."/>
            <person name="Sun H."/>
            <person name="Sun S."/>
            <person name="Syed K."/>
            <person name="Tsang A."/>
            <person name="Wiebenga A."/>
            <person name="Young D."/>
            <person name="Pisabarro A."/>
            <person name="Eastwood D.C."/>
            <person name="Martin F."/>
            <person name="Cullen D."/>
            <person name="Grigoriev I.V."/>
            <person name="Hibbett D.S."/>
        </authorList>
    </citation>
    <scope>NUCLEOTIDE SEQUENCE [LARGE SCALE GENOMIC DNA]</scope>
    <source>
        <strain evidence="6 7">DJM-731 SS1</strain>
    </source>
</reference>
<evidence type="ECO:0000313" key="6">
    <source>
        <dbReference type="EMBL" id="EJU01412.1"/>
    </source>
</evidence>
<accession>M5G6G1</accession>
<dbReference type="SUPFAM" id="SSF51161">
    <property type="entry name" value="Trimeric LpxA-like enzymes"/>
    <property type="match status" value="1"/>
</dbReference>
<dbReference type="Gene3D" id="2.160.10.10">
    <property type="entry name" value="Hexapeptide repeat proteins"/>
    <property type="match status" value="1"/>
</dbReference>
<gene>
    <name evidence="6" type="ORF">DACRYDRAFT_39734</name>
</gene>
<evidence type="ECO:0000256" key="4">
    <source>
        <dbReference type="ARBA" id="ARBA00034706"/>
    </source>
</evidence>
<dbReference type="Proteomes" id="UP000030653">
    <property type="component" value="Unassembled WGS sequence"/>
</dbReference>
<dbReference type="InterPro" id="IPR011004">
    <property type="entry name" value="Trimer_LpxA-like_sf"/>
</dbReference>
<dbReference type="EMBL" id="JH795864">
    <property type="protein sequence ID" value="EJU01412.1"/>
    <property type="molecule type" value="Genomic_DNA"/>
</dbReference>
<keyword evidence="3" id="KW-0206">Cytoskeleton</keyword>
<keyword evidence="7" id="KW-1185">Reference proteome</keyword>
<dbReference type="RefSeq" id="XP_040628309.1">
    <property type="nucleotide sequence ID" value="XM_040774467.1"/>
</dbReference>
<dbReference type="AlphaFoldDB" id="M5G6G1"/>
<evidence type="ECO:0000256" key="5">
    <source>
        <dbReference type="ARBA" id="ARBA00034865"/>
    </source>
</evidence>
<comment type="similarity">
    <text evidence="4">Belongs to the dynactin subunits 5/6 family. Dynactin subunit 5 subfamily.</text>
</comment>
<dbReference type="STRING" id="1858805.M5G6G1"/>
<feature type="non-terminal residue" evidence="6">
    <location>
        <position position="1"/>
    </location>
</feature>
<comment type="subcellular location">
    <subcellularLocation>
        <location evidence="1">Cytoplasm</location>
        <location evidence="1">Cytoskeleton</location>
    </subcellularLocation>
</comment>
<organism evidence="6 7">
    <name type="scientific">Dacryopinax primogenitus (strain DJM 731)</name>
    <name type="common">Brown rot fungus</name>
    <dbReference type="NCBI Taxonomy" id="1858805"/>
    <lineage>
        <taxon>Eukaryota</taxon>
        <taxon>Fungi</taxon>
        <taxon>Dikarya</taxon>
        <taxon>Basidiomycota</taxon>
        <taxon>Agaricomycotina</taxon>
        <taxon>Dacrymycetes</taxon>
        <taxon>Dacrymycetales</taxon>
        <taxon>Dacrymycetaceae</taxon>
        <taxon>Dacryopinax</taxon>
    </lineage>
</organism>
<dbReference type="GeneID" id="63689529"/>
<dbReference type="Pfam" id="PF21711">
    <property type="entry name" value="DCTN5"/>
    <property type="match status" value="1"/>
</dbReference>
<dbReference type="OrthoDB" id="417208at2759"/>
<protein>
    <recommendedName>
        <fullName evidence="5">Dynactin subunit 5</fullName>
    </recommendedName>
</protein>
<dbReference type="PANTHER" id="PTHR46126:SF1">
    <property type="entry name" value="DYNACTIN SUBUNIT 5"/>
    <property type="match status" value="1"/>
</dbReference>
<evidence type="ECO:0000256" key="3">
    <source>
        <dbReference type="ARBA" id="ARBA00023212"/>
    </source>
</evidence>